<reference evidence="1 2" key="1">
    <citation type="submission" date="2023-07" db="EMBL/GenBank/DDBJ databases">
        <title>Sequencing the genomes of 1000 actinobacteria strains.</title>
        <authorList>
            <person name="Klenk H.-P."/>
        </authorList>
    </citation>
    <scope>NUCLEOTIDE SEQUENCE [LARGE SCALE GENOMIC DNA]</scope>
    <source>
        <strain evidence="1 2">DSM 46740</strain>
    </source>
</reference>
<dbReference type="Proteomes" id="UP001225356">
    <property type="component" value="Unassembled WGS sequence"/>
</dbReference>
<proteinExistence type="predicted"/>
<evidence type="ECO:0000313" key="2">
    <source>
        <dbReference type="Proteomes" id="UP001225356"/>
    </source>
</evidence>
<accession>A0ABT9QDJ4</accession>
<keyword evidence="2" id="KW-1185">Reference proteome</keyword>
<dbReference type="EMBL" id="JAUSQU010000001">
    <property type="protein sequence ID" value="MDP9844838.1"/>
    <property type="molecule type" value="Genomic_DNA"/>
</dbReference>
<sequence>MDPATNDILLDALNRAAEAHGVYEAEVLGGKRDDGWPQWYARHMTRTLAEAGYRLVGPADPGGRGLP</sequence>
<evidence type="ECO:0008006" key="3">
    <source>
        <dbReference type="Google" id="ProtNLM"/>
    </source>
</evidence>
<gene>
    <name evidence="1" type="ORF">J2853_004049</name>
</gene>
<name>A0ABT9QDJ4_9ACTN</name>
<organism evidence="1 2">
    <name type="scientific">Streptosporangium lutulentum</name>
    <dbReference type="NCBI Taxonomy" id="1461250"/>
    <lineage>
        <taxon>Bacteria</taxon>
        <taxon>Bacillati</taxon>
        <taxon>Actinomycetota</taxon>
        <taxon>Actinomycetes</taxon>
        <taxon>Streptosporangiales</taxon>
        <taxon>Streptosporangiaceae</taxon>
        <taxon>Streptosporangium</taxon>
    </lineage>
</organism>
<dbReference type="RefSeq" id="WP_307559995.1">
    <property type="nucleotide sequence ID" value="NZ_JAUSQU010000001.1"/>
</dbReference>
<protein>
    <recommendedName>
        <fullName evidence="3">Acyl-CoA dehydrogenase</fullName>
    </recommendedName>
</protein>
<evidence type="ECO:0000313" key="1">
    <source>
        <dbReference type="EMBL" id="MDP9844838.1"/>
    </source>
</evidence>
<comment type="caution">
    <text evidence="1">The sequence shown here is derived from an EMBL/GenBank/DDBJ whole genome shotgun (WGS) entry which is preliminary data.</text>
</comment>